<organism evidence="3 4">
    <name type="scientific">Pyrenophora seminiperda CCB06</name>
    <dbReference type="NCBI Taxonomy" id="1302712"/>
    <lineage>
        <taxon>Eukaryota</taxon>
        <taxon>Fungi</taxon>
        <taxon>Dikarya</taxon>
        <taxon>Ascomycota</taxon>
        <taxon>Pezizomycotina</taxon>
        <taxon>Dothideomycetes</taxon>
        <taxon>Pleosporomycetidae</taxon>
        <taxon>Pleosporales</taxon>
        <taxon>Pleosporineae</taxon>
        <taxon>Pleosporaceae</taxon>
        <taxon>Pyrenophora</taxon>
    </lineage>
</organism>
<feature type="region of interest" description="Disordered" evidence="1">
    <location>
        <begin position="47"/>
        <end position="75"/>
    </location>
</feature>
<keyword evidence="2" id="KW-1133">Transmembrane helix</keyword>
<gene>
    <name evidence="3" type="ORF">GMOD_00005006</name>
</gene>
<evidence type="ECO:0000313" key="4">
    <source>
        <dbReference type="Proteomes" id="UP000265663"/>
    </source>
</evidence>
<evidence type="ECO:0000256" key="1">
    <source>
        <dbReference type="SAM" id="MobiDB-lite"/>
    </source>
</evidence>
<dbReference type="EMBL" id="KE747843">
    <property type="protein sequence ID" value="RMZ74147.1"/>
    <property type="molecule type" value="Genomic_DNA"/>
</dbReference>
<proteinExistence type="predicted"/>
<feature type="region of interest" description="Disordered" evidence="1">
    <location>
        <begin position="138"/>
        <end position="162"/>
    </location>
</feature>
<feature type="compositionally biased region" description="Basic residues" evidence="1">
    <location>
        <begin position="47"/>
        <end position="61"/>
    </location>
</feature>
<feature type="compositionally biased region" description="Basic and acidic residues" evidence="1">
    <location>
        <begin position="411"/>
        <end position="428"/>
    </location>
</feature>
<feature type="compositionally biased region" description="Polar residues" evidence="1">
    <location>
        <begin position="98"/>
        <end position="110"/>
    </location>
</feature>
<reference evidence="3 4" key="1">
    <citation type="journal article" date="2014" name="PLoS ONE">
        <title>De novo Genome Assembly of the Fungal Plant Pathogen Pyrenophora semeniperda.</title>
        <authorList>
            <person name="Soliai M.M."/>
            <person name="Meyer S.E."/>
            <person name="Udall J.A."/>
            <person name="Elzinga D.E."/>
            <person name="Hermansen R.A."/>
            <person name="Bodily P.M."/>
            <person name="Hart A.A."/>
            <person name="Coleman C.E."/>
        </authorList>
    </citation>
    <scope>NUCLEOTIDE SEQUENCE [LARGE SCALE GENOMIC DNA]</scope>
    <source>
        <strain evidence="3 4">CCB06</strain>
        <tissue evidence="3">Mycelium</tissue>
    </source>
</reference>
<keyword evidence="2" id="KW-0472">Membrane</keyword>
<keyword evidence="4" id="KW-1185">Reference proteome</keyword>
<accession>A0A3M7MI70</accession>
<keyword evidence="2" id="KW-0812">Transmembrane</keyword>
<dbReference type="Proteomes" id="UP000265663">
    <property type="component" value="Unassembled WGS sequence"/>
</dbReference>
<evidence type="ECO:0000313" key="3">
    <source>
        <dbReference type="EMBL" id="RMZ74147.1"/>
    </source>
</evidence>
<feature type="region of interest" description="Disordered" evidence="1">
    <location>
        <begin position="407"/>
        <end position="428"/>
    </location>
</feature>
<dbReference type="AlphaFoldDB" id="A0A3M7MI70"/>
<name>A0A3M7MI70_9PLEO</name>
<feature type="transmembrane region" description="Helical" evidence="2">
    <location>
        <begin position="372"/>
        <end position="388"/>
    </location>
</feature>
<evidence type="ECO:0000256" key="2">
    <source>
        <dbReference type="SAM" id="Phobius"/>
    </source>
</evidence>
<dbReference type="OrthoDB" id="3798900at2759"/>
<feature type="region of interest" description="Disordered" evidence="1">
    <location>
        <begin position="87"/>
        <end position="115"/>
    </location>
</feature>
<sequence>MGVSCLPCLVDRVGFEHLSDQSPAVPASRLFDGAGTPRRLGKRVMDRKHHININSSRKKTNTKTSDPLERPPPMLTVRSNGYPMAMENLWPPRPEGGSASNTATPSNDQDPNAVPSSFIMADMAVAVAPTVTVQAEASALDDVSSRKEATATSSLSLGGSGARIESETLPGVNQAKPELIGGTSENSDALPGINQAKPELIDGVMPGKKQPFSTAVIGGSASLLPTPALSYASSSLAIQGPSTSLQPSAVPSMMSLKISETPSPSSSTLNFSTLSIADPSVTSTLDVPPQVVTFVTITRTEEGKEYYSTESLVVTQTVNTPQIFSSSTPVPPAMGTILSVPVAADSVESQRGLTPYLVMFVSRYINTGSNEPIGFLSIIIALVIFCLMKSNKRKRVQTFQQRTPNPFIEQYKGDSDHGRSSRASSEHERCTELASDYRGTVRASSEYSRPTRISSIYPSNRHAMTDSEKAIVGRAATPDANQEANGQKPDARLTDAINTFVAKSRRLTYKITP</sequence>
<protein>
    <submittedName>
        <fullName evidence="3">Uncharacterized protein</fullName>
    </submittedName>
</protein>